<dbReference type="PIRSF" id="PIRSF004553">
    <property type="entry name" value="CHP00095"/>
    <property type="match status" value="1"/>
</dbReference>
<name>A0A9D1A2P1_9FIRM</name>
<dbReference type="EC" id="2.1.1.171" evidence="3"/>
<keyword evidence="1 3" id="KW-0489">Methyltransferase</keyword>
<dbReference type="GO" id="GO:0003676">
    <property type="term" value="F:nucleic acid binding"/>
    <property type="evidence" value="ECO:0007669"/>
    <property type="project" value="InterPro"/>
</dbReference>
<dbReference type="AlphaFoldDB" id="A0A9D1A2P1"/>
<evidence type="ECO:0000256" key="1">
    <source>
        <dbReference type="ARBA" id="ARBA00022603"/>
    </source>
</evidence>
<dbReference type="PANTHER" id="PTHR43542:SF1">
    <property type="entry name" value="METHYLTRANSFERASE"/>
    <property type="match status" value="1"/>
</dbReference>
<reference evidence="3" key="2">
    <citation type="journal article" date="2021" name="PeerJ">
        <title>Extensive microbial diversity within the chicken gut microbiome revealed by metagenomics and culture.</title>
        <authorList>
            <person name="Gilroy R."/>
            <person name="Ravi A."/>
            <person name="Getino M."/>
            <person name="Pursley I."/>
            <person name="Horton D.L."/>
            <person name="Alikhan N.F."/>
            <person name="Baker D."/>
            <person name="Gharbi K."/>
            <person name="Hall N."/>
            <person name="Watson M."/>
            <person name="Adriaenssens E.M."/>
            <person name="Foster-Nyarko E."/>
            <person name="Jarju S."/>
            <person name="Secka A."/>
            <person name="Antonio M."/>
            <person name="Oren A."/>
            <person name="Chaudhuri R.R."/>
            <person name="La Ragione R."/>
            <person name="Hildebrand F."/>
            <person name="Pallen M.J."/>
        </authorList>
    </citation>
    <scope>NUCLEOTIDE SEQUENCE</scope>
    <source>
        <strain evidence="3">CHK180-2868</strain>
    </source>
</reference>
<dbReference type="Proteomes" id="UP000824250">
    <property type="component" value="Unassembled WGS sequence"/>
</dbReference>
<sequence>MRVIAGSARRLQLKTVEGMETRPTTDRIKETLFNMIQNDLYDCTFLDLFAGSGAIGIEALSRGAKYAAFVDSGNRQISCIRENLLTTRLSDRAEVLSCDVMEGISRLEKTKNAFDFIFMDPPYQLGLERKVLERLAPSSLADGHTMIIVEAGLHTDFSWCEGIGYAISRQKIYKTNQHVFLKKKEASEGNE</sequence>
<dbReference type="EMBL" id="DVGC01000001">
    <property type="protein sequence ID" value="HIR04430.1"/>
    <property type="molecule type" value="Genomic_DNA"/>
</dbReference>
<dbReference type="NCBIfam" id="TIGR00095">
    <property type="entry name" value="16S rRNA (guanine(966)-N(2))-methyltransferase RsmD"/>
    <property type="match status" value="1"/>
</dbReference>
<reference evidence="3" key="1">
    <citation type="submission" date="2020-10" db="EMBL/GenBank/DDBJ databases">
        <authorList>
            <person name="Gilroy R."/>
        </authorList>
    </citation>
    <scope>NUCLEOTIDE SEQUENCE</scope>
    <source>
        <strain evidence="3">CHK180-2868</strain>
    </source>
</reference>
<keyword evidence="2 3" id="KW-0808">Transferase</keyword>
<dbReference type="InterPro" id="IPR029063">
    <property type="entry name" value="SAM-dependent_MTases_sf"/>
</dbReference>
<dbReference type="PROSITE" id="PS00092">
    <property type="entry name" value="N6_MTASE"/>
    <property type="match status" value="1"/>
</dbReference>
<dbReference type="InterPro" id="IPR004398">
    <property type="entry name" value="RNA_MeTrfase_RsmD"/>
</dbReference>
<evidence type="ECO:0000313" key="4">
    <source>
        <dbReference type="Proteomes" id="UP000824250"/>
    </source>
</evidence>
<accession>A0A9D1A2P1</accession>
<comment type="caution">
    <text evidence="3">The sequence shown here is derived from an EMBL/GenBank/DDBJ whole genome shotgun (WGS) entry which is preliminary data.</text>
</comment>
<proteinExistence type="predicted"/>
<dbReference type="GO" id="GO:0052913">
    <property type="term" value="F:16S rRNA (guanine(966)-N(2))-methyltransferase activity"/>
    <property type="evidence" value="ECO:0007669"/>
    <property type="project" value="UniProtKB-EC"/>
</dbReference>
<dbReference type="Pfam" id="PF03602">
    <property type="entry name" value="Cons_hypoth95"/>
    <property type="match status" value="1"/>
</dbReference>
<organism evidence="3 4">
    <name type="scientific">Candidatus Copromonas faecavium</name>
    <name type="common">nom. illeg.</name>
    <dbReference type="NCBI Taxonomy" id="2840740"/>
    <lineage>
        <taxon>Bacteria</taxon>
        <taxon>Bacillati</taxon>
        <taxon>Bacillota</taxon>
        <taxon>Clostridia</taxon>
        <taxon>Lachnospirales</taxon>
        <taxon>Lachnospiraceae</taxon>
        <taxon>Candidatus Copromonas (nom. illeg.)</taxon>
    </lineage>
</organism>
<gene>
    <name evidence="3" type="primary">rsmD</name>
    <name evidence="3" type="ORF">IAB28_00445</name>
</gene>
<protein>
    <submittedName>
        <fullName evidence="3">16S rRNA (Guanine(966)-N(2))-methyltransferase RsmD</fullName>
        <ecNumber evidence="3">2.1.1.171</ecNumber>
    </submittedName>
</protein>
<evidence type="ECO:0000256" key="2">
    <source>
        <dbReference type="ARBA" id="ARBA00022679"/>
    </source>
</evidence>
<dbReference type="Gene3D" id="3.40.50.150">
    <property type="entry name" value="Vaccinia Virus protein VP39"/>
    <property type="match status" value="1"/>
</dbReference>
<dbReference type="CDD" id="cd02440">
    <property type="entry name" value="AdoMet_MTases"/>
    <property type="match status" value="1"/>
</dbReference>
<evidence type="ECO:0000313" key="3">
    <source>
        <dbReference type="EMBL" id="HIR04430.1"/>
    </source>
</evidence>
<dbReference type="SUPFAM" id="SSF53335">
    <property type="entry name" value="S-adenosyl-L-methionine-dependent methyltransferases"/>
    <property type="match status" value="1"/>
</dbReference>
<dbReference type="InterPro" id="IPR002052">
    <property type="entry name" value="DNA_methylase_N6_adenine_CS"/>
</dbReference>
<dbReference type="PANTHER" id="PTHR43542">
    <property type="entry name" value="METHYLTRANSFERASE"/>
    <property type="match status" value="1"/>
</dbReference>